<accession>A0AAI9TYL4</accession>
<evidence type="ECO:0000313" key="3">
    <source>
        <dbReference type="Proteomes" id="UP001239213"/>
    </source>
</evidence>
<dbReference type="EMBL" id="MPDP01000309">
    <property type="protein sequence ID" value="KAK1448371.1"/>
    <property type="molecule type" value="Genomic_DNA"/>
</dbReference>
<evidence type="ECO:0000256" key="1">
    <source>
        <dbReference type="SAM" id="MobiDB-lite"/>
    </source>
</evidence>
<feature type="region of interest" description="Disordered" evidence="1">
    <location>
        <begin position="77"/>
        <end position="147"/>
    </location>
</feature>
<dbReference type="Pfam" id="PF11735">
    <property type="entry name" value="CAP59_mtransfer"/>
    <property type="match status" value="1"/>
</dbReference>
<evidence type="ECO:0000313" key="2">
    <source>
        <dbReference type="EMBL" id="KAK1448371.1"/>
    </source>
</evidence>
<organism evidence="2 3">
    <name type="scientific">Colletotrichum cuscutae</name>
    <dbReference type="NCBI Taxonomy" id="1209917"/>
    <lineage>
        <taxon>Eukaryota</taxon>
        <taxon>Fungi</taxon>
        <taxon>Dikarya</taxon>
        <taxon>Ascomycota</taxon>
        <taxon>Pezizomycotina</taxon>
        <taxon>Sordariomycetes</taxon>
        <taxon>Hypocreomycetidae</taxon>
        <taxon>Glomerellales</taxon>
        <taxon>Glomerellaceae</taxon>
        <taxon>Colletotrichum</taxon>
        <taxon>Colletotrichum acutatum species complex</taxon>
    </lineage>
</organism>
<feature type="compositionally biased region" description="Low complexity" evidence="1">
    <location>
        <begin position="50"/>
        <end position="67"/>
    </location>
</feature>
<comment type="caution">
    <text evidence="2">The sequence shown here is derived from an EMBL/GenBank/DDBJ whole genome shotgun (WGS) entry which is preliminary data.</text>
</comment>
<name>A0AAI9TYL4_9PEZI</name>
<proteinExistence type="predicted"/>
<dbReference type="Proteomes" id="UP001239213">
    <property type="component" value="Unassembled WGS sequence"/>
</dbReference>
<reference evidence="2" key="1">
    <citation type="submission" date="2016-11" db="EMBL/GenBank/DDBJ databases">
        <title>The genome sequence of Colletotrichum cuscutae.</title>
        <authorList>
            <person name="Baroncelli R."/>
        </authorList>
    </citation>
    <scope>NUCLEOTIDE SEQUENCE</scope>
    <source>
        <strain evidence="2">IMI 304802</strain>
    </source>
</reference>
<dbReference type="PANTHER" id="PTHR34144">
    <property type="entry name" value="CHROMOSOME 8, WHOLE GENOME SHOTGUN SEQUENCE"/>
    <property type="match status" value="1"/>
</dbReference>
<dbReference type="AlphaFoldDB" id="A0AAI9TYL4"/>
<protein>
    <submittedName>
        <fullName evidence="2">Alpha-1,3-mannosyltransferase CMT1</fullName>
    </submittedName>
</protein>
<feature type="compositionally biased region" description="Pro residues" evidence="1">
    <location>
        <begin position="113"/>
        <end position="129"/>
    </location>
</feature>
<dbReference type="PANTHER" id="PTHR34144:SF5">
    <property type="entry name" value="ALPHA-1,3-MANNOSYLTRANSFERASE CMT1"/>
    <property type="match status" value="1"/>
</dbReference>
<dbReference type="InterPro" id="IPR021047">
    <property type="entry name" value="Mannosyltransferase_CMT1"/>
</dbReference>
<gene>
    <name evidence="2" type="ORF">CCUS01_11779</name>
</gene>
<feature type="region of interest" description="Disordered" evidence="1">
    <location>
        <begin position="50"/>
        <end position="69"/>
    </location>
</feature>
<keyword evidence="3" id="KW-1185">Reference proteome</keyword>
<sequence>MAKRIHSTIAQAGVVCLLLISLLVAYDLFSGREYFDIAYKPFRTLSSPHTFTLPSSSSSSSSSNLTSKEASIELTLDSGKPDTTEAAHGAAPHNEENQTNTAVTSPAIAPSHTPLPPISTPTPTPPPVPSSDVGGGASSTVPDANPEHLKNAPLYIASILDPDNKSLPRLDCPRPDISRYQYLKPGTTLKKPKFFIALNIREKADLLPRLLGSIVEALHFLGPENCVLSIVEGNSGDGTYEILHLLRPEIEKLGTEYHFSRSDLDPGAGDRIPKLAELRNMALAPLVSGGPGKYAADAVVLFLNDVAICLEDILELAHQRLYLGADMTCGFDWTYVGPDPTFYDVWISRTIAGDSFFEIPPDGNWNSAWNIFWNEDTSRRRFFDHKPLQVFSCWNGAVAMTARPLLDRLVSFRAPGPGECFQGEPQLFCKDLWNAGFGKIAVVPSVNLEYSDEAGRKIKAAKGYTSQWVGGEDEVQDFRVDWKADPPEKVKCMASYDKQTWEPWNQAPE</sequence>